<evidence type="ECO:0000256" key="2">
    <source>
        <dbReference type="SAM" id="SignalP"/>
    </source>
</evidence>
<dbReference type="EMBL" id="SNWM01000006">
    <property type="protein sequence ID" value="TDO19597.1"/>
    <property type="molecule type" value="Genomic_DNA"/>
</dbReference>
<dbReference type="InterPro" id="IPR011990">
    <property type="entry name" value="TPR-like_helical_dom_sf"/>
</dbReference>
<evidence type="ECO:0000256" key="1">
    <source>
        <dbReference type="PROSITE-ProRule" id="PRU00339"/>
    </source>
</evidence>
<feature type="chain" id="PRO_5020827992" evidence="2">
    <location>
        <begin position="23"/>
        <end position="159"/>
    </location>
</feature>
<evidence type="ECO:0000313" key="3">
    <source>
        <dbReference type="EMBL" id="TDO19597.1"/>
    </source>
</evidence>
<sequence length="159" mass="18335">MKNLLNYSLSLLLIFMFSTCNTKSPYETWKEAAKTNIRLLPKYGLAKKSPDQIKADQEFVKSAILASGTAEKAADNYVKFGFKYLNEGNLQTSMYRFNQAWLLNPENSDVYWGFGSVYFKFQDYYQAVLQYDEGLHISPKHEGILKDRAIALRLTKKAF</sequence>
<gene>
    <name evidence="3" type="ORF">CLV32_4219</name>
</gene>
<reference evidence="3 4" key="1">
    <citation type="submission" date="2019-03" db="EMBL/GenBank/DDBJ databases">
        <title>Genomic Encyclopedia of Archaeal and Bacterial Type Strains, Phase II (KMG-II): from individual species to whole genera.</title>
        <authorList>
            <person name="Goeker M."/>
        </authorList>
    </citation>
    <scope>NUCLEOTIDE SEQUENCE [LARGE SCALE GENOMIC DNA]</scope>
    <source>
        <strain evidence="3 4">DSM 19034</strain>
    </source>
</reference>
<dbReference type="InterPro" id="IPR019734">
    <property type="entry name" value="TPR_rpt"/>
</dbReference>
<evidence type="ECO:0000313" key="4">
    <source>
        <dbReference type="Proteomes" id="UP000295499"/>
    </source>
</evidence>
<dbReference type="RefSeq" id="WP_133558820.1">
    <property type="nucleotide sequence ID" value="NZ_SNWM01000006.1"/>
</dbReference>
<comment type="caution">
    <text evidence="3">The sequence shown here is derived from an EMBL/GenBank/DDBJ whole genome shotgun (WGS) entry which is preliminary data.</text>
</comment>
<organism evidence="3 4">
    <name type="scientific">Pedobacter duraquae</name>
    <dbReference type="NCBI Taxonomy" id="425511"/>
    <lineage>
        <taxon>Bacteria</taxon>
        <taxon>Pseudomonadati</taxon>
        <taxon>Bacteroidota</taxon>
        <taxon>Sphingobacteriia</taxon>
        <taxon>Sphingobacteriales</taxon>
        <taxon>Sphingobacteriaceae</taxon>
        <taxon>Pedobacter</taxon>
    </lineage>
</organism>
<dbReference type="Gene3D" id="1.25.40.10">
    <property type="entry name" value="Tetratricopeptide repeat domain"/>
    <property type="match status" value="1"/>
</dbReference>
<dbReference type="PROSITE" id="PS50005">
    <property type="entry name" value="TPR"/>
    <property type="match status" value="2"/>
</dbReference>
<protein>
    <submittedName>
        <fullName evidence="3">Uncharacterized protein</fullName>
    </submittedName>
</protein>
<keyword evidence="2" id="KW-0732">Signal</keyword>
<dbReference type="SUPFAM" id="SSF48452">
    <property type="entry name" value="TPR-like"/>
    <property type="match status" value="1"/>
</dbReference>
<feature type="repeat" description="TPR" evidence="1">
    <location>
        <begin position="108"/>
        <end position="141"/>
    </location>
</feature>
<accession>A0A4R6IDC5</accession>
<name>A0A4R6IDC5_9SPHI</name>
<dbReference type="Proteomes" id="UP000295499">
    <property type="component" value="Unassembled WGS sequence"/>
</dbReference>
<dbReference type="AlphaFoldDB" id="A0A4R6IDC5"/>
<feature type="repeat" description="TPR" evidence="1">
    <location>
        <begin position="74"/>
        <end position="107"/>
    </location>
</feature>
<keyword evidence="4" id="KW-1185">Reference proteome</keyword>
<proteinExistence type="predicted"/>
<keyword evidence="1" id="KW-0802">TPR repeat</keyword>
<dbReference type="OrthoDB" id="7058419at2"/>
<feature type="signal peptide" evidence="2">
    <location>
        <begin position="1"/>
        <end position="22"/>
    </location>
</feature>